<reference evidence="1 2" key="1">
    <citation type="submission" date="2020-07" db="EMBL/GenBank/DDBJ databases">
        <title>Streptomyces phage Genome sequencing and assembly.</title>
        <authorList>
            <person name="Sharma V."/>
            <person name="Hardy A."/>
            <person name="Frunzke J."/>
        </authorList>
    </citation>
    <scope>NUCLEOTIDE SEQUENCE [LARGE SCALE GENOMIC DNA]</scope>
</reference>
<dbReference type="Proteomes" id="UP000515922">
    <property type="component" value="Segment"/>
</dbReference>
<accession>A0A7G4AWC9</accession>
<protein>
    <submittedName>
        <fullName evidence="1">Uncharacterized protein</fullName>
    </submittedName>
</protein>
<sequence length="42" mass="4863">MARLIDTAYMRDKSGNVHKGQALWLALTIHSKKKGKARVRRR</sequence>
<keyword evidence="2" id="KW-1185">Reference proteome</keyword>
<proteinExistence type="predicted"/>
<gene>
    <name evidence="1" type="ORF">HUN41_00230</name>
</gene>
<organism evidence="1 2">
    <name type="scientific">Streptomyces phage Coruscant</name>
    <dbReference type="NCBI Taxonomy" id="2739834"/>
    <lineage>
        <taxon>Viruses</taxon>
        <taxon>Duplodnaviria</taxon>
        <taxon>Heunggongvirae</taxon>
        <taxon>Uroviricota</taxon>
        <taxon>Caudoviricetes</taxon>
        <taxon>Stanwilliamsviridae</taxon>
        <taxon>Boydwoodruffvirinae</taxon>
        <taxon>Coruscantvirus</taxon>
        <taxon>Coruscantvirus coruscant</taxon>
    </lineage>
</organism>
<evidence type="ECO:0000313" key="2">
    <source>
        <dbReference type="Proteomes" id="UP000515922"/>
    </source>
</evidence>
<name>A0A7G4AWC9_9CAUD</name>
<evidence type="ECO:0000313" key="1">
    <source>
        <dbReference type="EMBL" id="QMP84319.1"/>
    </source>
</evidence>
<dbReference type="EMBL" id="MT711976">
    <property type="protein sequence ID" value="QMP84319.1"/>
    <property type="molecule type" value="Genomic_DNA"/>
</dbReference>